<dbReference type="AlphaFoldDB" id="A0A5C6G8S5"/>
<sequence>MCPIGRKKNRGQPEYVRTGENHNVSTASAQPNMTGLQGQARAGANLPGPAPHTAGPHRHDILNKLDPTVDSHSGGAQILGPGASNSRQAYAPSYGQGMTSSAVQGSDAGFPPGTTAYTTPPPGISAAAPMGNVPEGTYGPHSSRVANALDPRVDSDVDAGGESYTHGRQAGMVRGDASTTGTRTRGGMHGGQQPRSANTLDQRVDLDPNLRGAAAAQGQTPRAAHVGGTQPGPAPNTAGPHRTNLMNKLDPSVDSERTI</sequence>
<evidence type="ECO:0000256" key="1">
    <source>
        <dbReference type="SAM" id="MobiDB-lite"/>
    </source>
</evidence>
<comment type="caution">
    <text evidence="2">The sequence shown here is derived from an EMBL/GenBank/DDBJ whole genome shotgun (WGS) entry which is preliminary data.</text>
</comment>
<dbReference type="EMBL" id="SBHS01000015">
    <property type="protein sequence ID" value="TWU73729.1"/>
    <property type="molecule type" value="Genomic_DNA"/>
</dbReference>
<accession>A0A5C6G8S5</accession>
<feature type="compositionally biased region" description="Low complexity" evidence="1">
    <location>
        <begin position="109"/>
        <end position="118"/>
    </location>
</feature>
<feature type="compositionally biased region" description="Low complexity" evidence="1">
    <location>
        <begin position="211"/>
        <end position="224"/>
    </location>
</feature>
<feature type="region of interest" description="Disordered" evidence="1">
    <location>
        <begin position="1"/>
        <end position="259"/>
    </location>
</feature>
<dbReference type="PANTHER" id="PTHR39606">
    <property type="entry name" value="SURFACE PROTEIN, PUTATIVE-RELATED"/>
    <property type="match status" value="1"/>
</dbReference>
<reference evidence="3" key="1">
    <citation type="submission" date="2018-12" db="EMBL/GenBank/DDBJ databases">
        <title>The complete genome of Metarhizium rileyi, a key fungal pathogen of Lepidoptera.</title>
        <authorList>
            <person name="Binneck E."/>
            <person name="Lastra C.C.L."/>
            <person name="Sosa-Gomez D.R."/>
        </authorList>
    </citation>
    <scope>NUCLEOTIDE SEQUENCE [LARGE SCALE GENOMIC DNA]</scope>
    <source>
        <strain evidence="3">Cep018-CH2</strain>
    </source>
</reference>
<evidence type="ECO:0000313" key="3">
    <source>
        <dbReference type="Proteomes" id="UP000317257"/>
    </source>
</evidence>
<feature type="compositionally biased region" description="Low complexity" evidence="1">
    <location>
        <begin position="174"/>
        <end position="185"/>
    </location>
</feature>
<protein>
    <recommendedName>
        <fullName evidence="4">Cell surface protein</fullName>
    </recommendedName>
</protein>
<name>A0A5C6G8S5_METRR</name>
<dbReference type="Proteomes" id="UP000317257">
    <property type="component" value="Unassembled WGS sequence"/>
</dbReference>
<evidence type="ECO:0008006" key="4">
    <source>
        <dbReference type="Google" id="ProtNLM"/>
    </source>
</evidence>
<gene>
    <name evidence="2" type="ORF">ED733_000333</name>
</gene>
<proteinExistence type="predicted"/>
<dbReference type="PANTHER" id="PTHR39606:SF1">
    <property type="entry name" value="CELL SURFACE PROTEIN"/>
    <property type="match status" value="1"/>
</dbReference>
<evidence type="ECO:0000313" key="2">
    <source>
        <dbReference type="EMBL" id="TWU73729.1"/>
    </source>
</evidence>
<organism evidence="2 3">
    <name type="scientific">Metarhizium rileyi (strain RCEF 4871)</name>
    <name type="common">Nomuraea rileyi</name>
    <dbReference type="NCBI Taxonomy" id="1649241"/>
    <lineage>
        <taxon>Eukaryota</taxon>
        <taxon>Fungi</taxon>
        <taxon>Dikarya</taxon>
        <taxon>Ascomycota</taxon>
        <taxon>Pezizomycotina</taxon>
        <taxon>Sordariomycetes</taxon>
        <taxon>Hypocreomycetidae</taxon>
        <taxon>Hypocreales</taxon>
        <taxon>Clavicipitaceae</taxon>
        <taxon>Metarhizium</taxon>
    </lineage>
</organism>
<feature type="compositionally biased region" description="Basic residues" evidence="1">
    <location>
        <begin position="1"/>
        <end position="10"/>
    </location>
</feature>
<feature type="compositionally biased region" description="Basic and acidic residues" evidence="1">
    <location>
        <begin position="57"/>
        <end position="69"/>
    </location>
</feature>
<feature type="compositionally biased region" description="Polar residues" evidence="1">
    <location>
        <begin position="21"/>
        <end position="37"/>
    </location>
</feature>